<evidence type="ECO:0000256" key="2">
    <source>
        <dbReference type="ARBA" id="ARBA00022475"/>
    </source>
</evidence>
<feature type="transmembrane region" description="Helical" evidence="7">
    <location>
        <begin position="412"/>
        <end position="432"/>
    </location>
</feature>
<gene>
    <name evidence="8" type="ORF">CLV28_1113</name>
</gene>
<feature type="transmembrane region" description="Helical" evidence="7">
    <location>
        <begin position="387"/>
        <end position="406"/>
    </location>
</feature>
<evidence type="ECO:0000256" key="6">
    <source>
        <dbReference type="SAM" id="MobiDB-lite"/>
    </source>
</evidence>
<comment type="subcellular location">
    <subcellularLocation>
        <location evidence="1">Cell membrane</location>
        <topology evidence="1">Multi-pass membrane protein</topology>
    </subcellularLocation>
</comment>
<accession>A0A2M9D183</accession>
<reference evidence="8 9" key="1">
    <citation type="submission" date="2017-11" db="EMBL/GenBank/DDBJ databases">
        <title>Genomic Encyclopedia of Archaeal and Bacterial Type Strains, Phase II (KMG-II): From Individual Species to Whole Genera.</title>
        <authorList>
            <person name="Goeker M."/>
        </authorList>
    </citation>
    <scope>NUCLEOTIDE SEQUENCE [LARGE SCALE GENOMIC DNA]</scope>
    <source>
        <strain evidence="8 9">DSM 25478</strain>
    </source>
</reference>
<dbReference type="Gene3D" id="1.20.1250.20">
    <property type="entry name" value="MFS general substrate transporter like domains"/>
    <property type="match status" value="1"/>
</dbReference>
<dbReference type="PANTHER" id="PTHR23513:SF6">
    <property type="entry name" value="MAJOR FACILITATOR SUPERFAMILY ASSOCIATED DOMAIN-CONTAINING PROTEIN"/>
    <property type="match status" value="1"/>
</dbReference>
<sequence length="441" mass="44849">MSTDRPTPAAPSDTAPSDTVPSDPTPAAPSDSVPSDSVAPDPQAALRTRPFRLLTAAWACTNLADSVLVIILAVWVKDLTGSDGQAALVFAALGAPALVAPLLGHLADRVSRRRMMVVTYLAGALTLASLFAVQDAGQLWLVYLVTVVYSTVGFATASAQSGLVRDMLPDAALGRANGRLTTIDQVFRLAMPVIGAAIYAVAGPRPLVAAAAVAFVAAAALIGRVALVETPPTPSDEREAFWTEAAAGFRHLLRTAPLGAMTIALAVAFGGVGLLNAVSFAIIDQGLGLEPELLGPISSVQAVTAIVAGLTAGRLVERWGAPRLVVVALGVVALGVLPTLGTSVVGVLLGLGLVGLGITWAIVGFVTERQLLTPARLQGRTSAATNLLLNVPQLVLTLVGAAVVGAVDYRLLVALTAVGVLAGAAVAAPAALRRASRTTPR</sequence>
<dbReference type="GO" id="GO:0022857">
    <property type="term" value="F:transmembrane transporter activity"/>
    <property type="evidence" value="ECO:0007669"/>
    <property type="project" value="InterPro"/>
</dbReference>
<dbReference type="EMBL" id="PGFE01000001">
    <property type="protein sequence ID" value="PJJ77887.1"/>
    <property type="molecule type" value="Genomic_DNA"/>
</dbReference>
<dbReference type="InterPro" id="IPR011701">
    <property type="entry name" value="MFS"/>
</dbReference>
<dbReference type="Proteomes" id="UP000231693">
    <property type="component" value="Unassembled WGS sequence"/>
</dbReference>
<name>A0A2M9D183_9CELL</name>
<evidence type="ECO:0000256" key="7">
    <source>
        <dbReference type="SAM" id="Phobius"/>
    </source>
</evidence>
<evidence type="ECO:0000313" key="8">
    <source>
        <dbReference type="EMBL" id="PJJ77887.1"/>
    </source>
</evidence>
<keyword evidence="2" id="KW-1003">Cell membrane</keyword>
<organism evidence="8 9">
    <name type="scientific">Sediminihabitans luteus</name>
    <dbReference type="NCBI Taxonomy" id="1138585"/>
    <lineage>
        <taxon>Bacteria</taxon>
        <taxon>Bacillati</taxon>
        <taxon>Actinomycetota</taxon>
        <taxon>Actinomycetes</taxon>
        <taxon>Micrococcales</taxon>
        <taxon>Cellulomonadaceae</taxon>
        <taxon>Sediminihabitans</taxon>
    </lineage>
</organism>
<dbReference type="InterPro" id="IPR036259">
    <property type="entry name" value="MFS_trans_sf"/>
</dbReference>
<evidence type="ECO:0000256" key="1">
    <source>
        <dbReference type="ARBA" id="ARBA00004651"/>
    </source>
</evidence>
<feature type="compositionally biased region" description="Low complexity" evidence="6">
    <location>
        <begin position="1"/>
        <end position="22"/>
    </location>
</feature>
<dbReference type="OrthoDB" id="3460055at2"/>
<dbReference type="GO" id="GO:0005886">
    <property type="term" value="C:plasma membrane"/>
    <property type="evidence" value="ECO:0007669"/>
    <property type="project" value="UniProtKB-SubCell"/>
</dbReference>
<evidence type="ECO:0000256" key="3">
    <source>
        <dbReference type="ARBA" id="ARBA00022692"/>
    </source>
</evidence>
<feature type="region of interest" description="Disordered" evidence="6">
    <location>
        <begin position="1"/>
        <end position="41"/>
    </location>
</feature>
<feature type="transmembrane region" description="Helical" evidence="7">
    <location>
        <begin position="140"/>
        <end position="164"/>
    </location>
</feature>
<feature type="transmembrane region" description="Helical" evidence="7">
    <location>
        <begin position="208"/>
        <end position="228"/>
    </location>
</feature>
<evidence type="ECO:0000313" key="9">
    <source>
        <dbReference type="Proteomes" id="UP000231693"/>
    </source>
</evidence>
<keyword evidence="4 7" id="KW-1133">Transmembrane helix</keyword>
<evidence type="ECO:0000256" key="5">
    <source>
        <dbReference type="ARBA" id="ARBA00023136"/>
    </source>
</evidence>
<feature type="transmembrane region" description="Helical" evidence="7">
    <location>
        <begin position="324"/>
        <end position="341"/>
    </location>
</feature>
<dbReference type="CDD" id="cd06173">
    <property type="entry name" value="MFS_MefA_like"/>
    <property type="match status" value="1"/>
</dbReference>
<feature type="transmembrane region" description="Helical" evidence="7">
    <location>
        <begin position="258"/>
        <end position="281"/>
    </location>
</feature>
<keyword evidence="9" id="KW-1185">Reference proteome</keyword>
<dbReference type="AlphaFoldDB" id="A0A2M9D183"/>
<keyword evidence="5 7" id="KW-0472">Membrane</keyword>
<proteinExistence type="predicted"/>
<feature type="transmembrane region" description="Helical" evidence="7">
    <location>
        <begin position="293"/>
        <end position="312"/>
    </location>
</feature>
<evidence type="ECO:0000256" key="4">
    <source>
        <dbReference type="ARBA" id="ARBA00022989"/>
    </source>
</evidence>
<comment type="caution">
    <text evidence="8">The sequence shown here is derived from an EMBL/GenBank/DDBJ whole genome shotgun (WGS) entry which is preliminary data.</text>
</comment>
<dbReference type="RefSeq" id="WP_100422184.1">
    <property type="nucleotide sequence ID" value="NZ_BOOX01000010.1"/>
</dbReference>
<dbReference type="PANTHER" id="PTHR23513">
    <property type="entry name" value="INTEGRAL MEMBRANE EFFLUX PROTEIN-RELATED"/>
    <property type="match status" value="1"/>
</dbReference>
<feature type="transmembrane region" description="Helical" evidence="7">
    <location>
        <begin position="87"/>
        <end position="104"/>
    </location>
</feature>
<feature type="transmembrane region" description="Helical" evidence="7">
    <location>
        <begin position="185"/>
        <end position="202"/>
    </location>
</feature>
<protein>
    <submittedName>
        <fullName evidence="8">Putative MFS family arabinose efflux permease</fullName>
    </submittedName>
</protein>
<feature type="transmembrane region" description="Helical" evidence="7">
    <location>
        <begin position="53"/>
        <end position="75"/>
    </location>
</feature>
<feature type="transmembrane region" description="Helical" evidence="7">
    <location>
        <begin position="116"/>
        <end position="134"/>
    </location>
</feature>
<feature type="compositionally biased region" description="Low complexity" evidence="6">
    <location>
        <begin position="28"/>
        <end position="41"/>
    </location>
</feature>
<keyword evidence="3 7" id="KW-0812">Transmembrane</keyword>
<dbReference type="Pfam" id="PF07690">
    <property type="entry name" value="MFS_1"/>
    <property type="match status" value="1"/>
</dbReference>
<feature type="transmembrane region" description="Helical" evidence="7">
    <location>
        <begin position="347"/>
        <end position="366"/>
    </location>
</feature>
<dbReference type="SUPFAM" id="SSF103473">
    <property type="entry name" value="MFS general substrate transporter"/>
    <property type="match status" value="1"/>
</dbReference>